<dbReference type="InParanoid" id="A0A2P5EVC1"/>
<protein>
    <recommendedName>
        <fullName evidence="2">TRF2/HOY1 PH-like domain-containing protein</fullName>
    </recommendedName>
</protein>
<dbReference type="PANTHER" id="PTHR33494">
    <property type="entry name" value="OS02G0793800 PROTEIN"/>
    <property type="match status" value="1"/>
</dbReference>
<proteinExistence type="predicted"/>
<dbReference type="PANTHER" id="PTHR33494:SF5">
    <property type="entry name" value="F10A16.6 PROTEIN"/>
    <property type="match status" value="1"/>
</dbReference>
<gene>
    <name evidence="3" type="ORF">TorRG33x02_146260</name>
</gene>
<feature type="domain" description="TRF2/HOY1 PH-like" evidence="2">
    <location>
        <begin position="80"/>
        <end position="199"/>
    </location>
</feature>
<feature type="region of interest" description="Disordered" evidence="1">
    <location>
        <begin position="341"/>
        <end position="392"/>
    </location>
</feature>
<dbReference type="AlphaFoldDB" id="A0A2P5EVC1"/>
<evidence type="ECO:0000313" key="3">
    <source>
        <dbReference type="EMBL" id="PON89482.1"/>
    </source>
</evidence>
<dbReference type="OrthoDB" id="6159439at2759"/>
<feature type="compositionally biased region" description="Polar residues" evidence="1">
    <location>
        <begin position="264"/>
        <end position="280"/>
    </location>
</feature>
<dbReference type="EMBL" id="JXTC01000093">
    <property type="protein sequence ID" value="PON89482.1"/>
    <property type="molecule type" value="Genomic_DNA"/>
</dbReference>
<dbReference type="Pfam" id="PF24818">
    <property type="entry name" value="PH_TRF2_HOY1"/>
    <property type="match status" value="1"/>
</dbReference>
<name>A0A2P5EVC1_TREOI</name>
<evidence type="ECO:0000313" key="4">
    <source>
        <dbReference type="Proteomes" id="UP000237000"/>
    </source>
</evidence>
<evidence type="ECO:0000256" key="1">
    <source>
        <dbReference type="SAM" id="MobiDB-lite"/>
    </source>
</evidence>
<feature type="region of interest" description="Disordered" evidence="1">
    <location>
        <begin position="264"/>
        <end position="296"/>
    </location>
</feature>
<feature type="compositionally biased region" description="Polar residues" evidence="1">
    <location>
        <begin position="379"/>
        <end position="392"/>
    </location>
</feature>
<organism evidence="3 4">
    <name type="scientific">Trema orientale</name>
    <name type="common">Charcoal tree</name>
    <name type="synonym">Celtis orientalis</name>
    <dbReference type="NCBI Taxonomy" id="63057"/>
    <lineage>
        <taxon>Eukaryota</taxon>
        <taxon>Viridiplantae</taxon>
        <taxon>Streptophyta</taxon>
        <taxon>Embryophyta</taxon>
        <taxon>Tracheophyta</taxon>
        <taxon>Spermatophyta</taxon>
        <taxon>Magnoliopsida</taxon>
        <taxon>eudicotyledons</taxon>
        <taxon>Gunneridae</taxon>
        <taxon>Pentapetalae</taxon>
        <taxon>rosids</taxon>
        <taxon>fabids</taxon>
        <taxon>Rosales</taxon>
        <taxon>Cannabaceae</taxon>
        <taxon>Trema</taxon>
    </lineage>
</organism>
<dbReference type="InterPro" id="IPR057939">
    <property type="entry name" value="TRF2_HOY1_PH"/>
</dbReference>
<keyword evidence="4" id="KW-1185">Reference proteome</keyword>
<dbReference type="Proteomes" id="UP000237000">
    <property type="component" value="Unassembled WGS sequence"/>
</dbReference>
<evidence type="ECO:0000259" key="2">
    <source>
        <dbReference type="Pfam" id="PF24818"/>
    </source>
</evidence>
<accession>A0A2P5EVC1</accession>
<comment type="caution">
    <text evidence="3">The sequence shown here is derived from an EMBL/GenBank/DDBJ whole genome shotgun (WGS) entry which is preliminary data.</text>
</comment>
<sequence length="392" mass="43532">MSGVSSASSEESDSITQLANQWLLQTPITSKKQREEIEKLLKTPPISVPLKLKTDDESLLEELNRRLYLQPTPNPQRGQLDASVITISSWQKVALDSEDLIAVFHYDKKKLAWEILARCLELKLKIEIQWDHIVGMRVSLEKYHPGILEVEISQPPLFFESRDPCPTKPADRTSITDFTNGQATLSRKHHLQFPPGVLDFFFEKLLNCEPRFLHMFQLQSNPTMPRTFPVPMRVPGRRKRLRQITMELPSTLDMDLSTAVTVTSQNNDNPTVTSPANDNGSGAADNPLPQFPNQFSTDLDQEATNVEAFPAGESRTAAHGSINRSAPLTNEQEATNVEAFPAGESRTAAHGSINRSAPLTSEEEATNVEAFPAGESRTAESSNHSITAPKTP</sequence>
<reference evidence="4" key="1">
    <citation type="submission" date="2016-06" db="EMBL/GenBank/DDBJ databases">
        <title>Parallel loss of symbiosis genes in relatives of nitrogen-fixing non-legume Parasponia.</title>
        <authorList>
            <person name="Van Velzen R."/>
            <person name="Holmer R."/>
            <person name="Bu F."/>
            <person name="Rutten L."/>
            <person name="Van Zeijl A."/>
            <person name="Liu W."/>
            <person name="Santuari L."/>
            <person name="Cao Q."/>
            <person name="Sharma T."/>
            <person name="Shen D."/>
            <person name="Roswanjaya Y."/>
            <person name="Wardhani T."/>
            <person name="Kalhor M.S."/>
            <person name="Jansen J."/>
            <person name="Van den Hoogen J."/>
            <person name="Gungor B."/>
            <person name="Hartog M."/>
            <person name="Hontelez J."/>
            <person name="Verver J."/>
            <person name="Yang W.-C."/>
            <person name="Schijlen E."/>
            <person name="Repin R."/>
            <person name="Schilthuizen M."/>
            <person name="Schranz E."/>
            <person name="Heidstra R."/>
            <person name="Miyata K."/>
            <person name="Fedorova E."/>
            <person name="Kohlen W."/>
            <person name="Bisseling T."/>
            <person name="Smit S."/>
            <person name="Geurts R."/>
        </authorList>
    </citation>
    <scope>NUCLEOTIDE SEQUENCE [LARGE SCALE GENOMIC DNA]</scope>
    <source>
        <strain evidence="4">cv. RG33-2</strain>
    </source>
</reference>